<evidence type="ECO:0000259" key="1">
    <source>
        <dbReference type="Pfam" id="PF04965"/>
    </source>
</evidence>
<dbReference type="SUPFAM" id="SSF160719">
    <property type="entry name" value="gpW/gp25-like"/>
    <property type="match status" value="1"/>
</dbReference>
<dbReference type="Proteomes" id="UP000077013">
    <property type="component" value="Unassembled WGS sequence"/>
</dbReference>
<evidence type="ECO:0000313" key="3">
    <source>
        <dbReference type="Proteomes" id="UP000077013"/>
    </source>
</evidence>
<comment type="caution">
    <text evidence="2">The sequence shown here is derived from an EMBL/GenBank/DDBJ whole genome shotgun (WGS) entry which is preliminary data.</text>
</comment>
<accession>A0A167HP07</accession>
<keyword evidence="3" id="KW-1185">Reference proteome</keyword>
<dbReference type="STRING" id="1763537.ULVI_09535"/>
<protein>
    <recommendedName>
        <fullName evidence="1">IraD/Gp25-like domain-containing protein</fullName>
    </recommendedName>
</protein>
<dbReference type="AlphaFoldDB" id="A0A167HP07"/>
<dbReference type="Pfam" id="PF04965">
    <property type="entry name" value="GPW_gp25"/>
    <property type="match status" value="1"/>
</dbReference>
<dbReference type="OrthoDB" id="9802846at2"/>
<feature type="domain" description="IraD/Gp25-like" evidence="1">
    <location>
        <begin position="30"/>
        <end position="119"/>
    </location>
</feature>
<gene>
    <name evidence="2" type="ORF">ULVI_09535</name>
</gene>
<dbReference type="EMBL" id="LRXL01000037">
    <property type="protein sequence ID" value="OAB78812.1"/>
    <property type="molecule type" value="Genomic_DNA"/>
</dbReference>
<organism evidence="2 3">
    <name type="scientific">Cochleicola gelatinilyticus</name>
    <dbReference type="NCBI Taxonomy" id="1763537"/>
    <lineage>
        <taxon>Bacteria</taxon>
        <taxon>Pseudomonadati</taxon>
        <taxon>Bacteroidota</taxon>
        <taxon>Flavobacteriia</taxon>
        <taxon>Flavobacteriales</taxon>
        <taxon>Flavobacteriaceae</taxon>
        <taxon>Cochleicola</taxon>
    </lineage>
</organism>
<dbReference type="Gene3D" id="3.10.450.40">
    <property type="match status" value="1"/>
</dbReference>
<proteinExistence type="predicted"/>
<reference evidence="2 3" key="1">
    <citation type="submission" date="2016-02" db="EMBL/GenBank/DDBJ databases">
        <title>Ulvibacter sp. LPB0005, isolated from Thais luteostoma.</title>
        <authorList>
            <person name="Shin S.-K."/>
            <person name="Yi H."/>
        </authorList>
    </citation>
    <scope>NUCLEOTIDE SEQUENCE [LARGE SCALE GENOMIC DNA]</scope>
    <source>
        <strain evidence="2 3">LPB0005</strain>
    </source>
</reference>
<dbReference type="InterPro" id="IPR007048">
    <property type="entry name" value="IraD/Gp25-like"/>
</dbReference>
<dbReference type="RefSeq" id="WP_068592174.1">
    <property type="nucleotide sequence ID" value="NZ_LRXL01000037.1"/>
</dbReference>
<evidence type="ECO:0000313" key="2">
    <source>
        <dbReference type="EMBL" id="OAB78812.1"/>
    </source>
</evidence>
<sequence>MDATETFLGVGWSFPPHFDSNTNELTMTTGEVDIHKSLEILLSTRLGERIMLPEYGCNLEELLFQPLDITLKTYIKDLIKTAILYHEPRIDVNNITLDPTNELNGEIRINIEYRIRITNSRSNMVFPFYKVEGSEL</sequence>
<name>A0A167HP07_9FLAO</name>